<dbReference type="Gene3D" id="3.40.50.410">
    <property type="entry name" value="von Willebrand factor, type A domain"/>
    <property type="match status" value="1"/>
</dbReference>
<keyword evidence="5" id="KW-1185">Reference proteome</keyword>
<feature type="domain" description="VWFA" evidence="3">
    <location>
        <begin position="424"/>
        <end position="650"/>
    </location>
</feature>
<feature type="region of interest" description="Disordered" evidence="1">
    <location>
        <begin position="175"/>
        <end position="202"/>
    </location>
</feature>
<keyword evidence="2" id="KW-0472">Membrane</keyword>
<accession>A0ABP5H0S2</accession>
<dbReference type="EMBL" id="BAAAQN010000080">
    <property type="protein sequence ID" value="GAA2060892.1"/>
    <property type="molecule type" value="Genomic_DNA"/>
</dbReference>
<feature type="region of interest" description="Disordered" evidence="1">
    <location>
        <begin position="481"/>
        <end position="503"/>
    </location>
</feature>
<feature type="transmembrane region" description="Helical" evidence="2">
    <location>
        <begin position="20"/>
        <end position="42"/>
    </location>
</feature>
<name>A0ABP5H0S2_9ACTN</name>
<evidence type="ECO:0000256" key="2">
    <source>
        <dbReference type="SAM" id="Phobius"/>
    </source>
</evidence>
<dbReference type="SMART" id="SM00327">
    <property type="entry name" value="VWA"/>
    <property type="match status" value="1"/>
</dbReference>
<proteinExistence type="predicted"/>
<gene>
    <name evidence="4" type="ORF">GCM10009839_84710</name>
</gene>
<dbReference type="Pfam" id="PF13531">
    <property type="entry name" value="SBP_bac_11"/>
    <property type="match status" value="1"/>
</dbReference>
<dbReference type="SUPFAM" id="SSF53300">
    <property type="entry name" value="vWA-like"/>
    <property type="match status" value="1"/>
</dbReference>
<feature type="compositionally biased region" description="Low complexity" evidence="1">
    <location>
        <begin position="175"/>
        <end position="199"/>
    </location>
</feature>
<feature type="compositionally biased region" description="Gly residues" evidence="1">
    <location>
        <begin position="481"/>
        <end position="501"/>
    </location>
</feature>
<comment type="caution">
    <text evidence="4">The sequence shown here is derived from an EMBL/GenBank/DDBJ whole genome shotgun (WGS) entry which is preliminary data.</text>
</comment>
<evidence type="ECO:0000256" key="1">
    <source>
        <dbReference type="SAM" id="MobiDB-lite"/>
    </source>
</evidence>
<reference evidence="5" key="1">
    <citation type="journal article" date="2019" name="Int. J. Syst. Evol. Microbiol.">
        <title>The Global Catalogue of Microorganisms (GCM) 10K type strain sequencing project: providing services to taxonomists for standard genome sequencing and annotation.</title>
        <authorList>
            <consortium name="The Broad Institute Genomics Platform"/>
            <consortium name="The Broad Institute Genome Sequencing Center for Infectious Disease"/>
            <person name="Wu L."/>
            <person name="Ma J."/>
        </authorList>
    </citation>
    <scope>NUCLEOTIDE SEQUENCE [LARGE SCALE GENOMIC DNA]</scope>
    <source>
        <strain evidence="5">JCM 16014</strain>
    </source>
</reference>
<organism evidence="4 5">
    <name type="scientific">Catenulispora yoronensis</name>
    <dbReference type="NCBI Taxonomy" id="450799"/>
    <lineage>
        <taxon>Bacteria</taxon>
        <taxon>Bacillati</taxon>
        <taxon>Actinomycetota</taxon>
        <taxon>Actinomycetes</taxon>
        <taxon>Catenulisporales</taxon>
        <taxon>Catenulisporaceae</taxon>
        <taxon>Catenulispora</taxon>
    </lineage>
</organism>
<evidence type="ECO:0000259" key="3">
    <source>
        <dbReference type="PROSITE" id="PS50234"/>
    </source>
</evidence>
<evidence type="ECO:0000313" key="4">
    <source>
        <dbReference type="EMBL" id="GAA2060892.1"/>
    </source>
</evidence>
<sequence length="650" mass="65295">MVQAHSHRSTSRRPGARVSVPIVVTTLAVLGAAGGGAGWYALRHRPDPAATVGGLAGGCPAGPTVLTVAASPDLAGVLTPVLAPDPVPCVRVVLTQTDSADMARYLAGTAAAPDLTAKPDVWIPDSSLWLDMARSTDKGQAAVPQSGSSIADSPTVVAAPRPVAEAMARAIAAATGGSTGSTGSAAPSGQSDASGQSGQNKQRTFSWDQLVKLALSQSQAQGPAGTPAQGGPLVAVADPAHDGAGLAALIVLDRMLGQAVNDPQLKVGITGFVKGMSNNAAPSLPKLLANLPQTEAAGAAGPGIVAFPASEQKVWQYNSAKPKVPLAALYPSDASASLDYPMTVLKGADDPHALAADRLRLYLNTTAQDALHKHGFRSPDGTGSPVLAADPELHGNLLEPAVQADNGAAGHALALWDTLNKQLRMLAVVDVSGSMAQTVPGTGGQTRLQLTGAACEKAMALFGTRAAMGLWTFTTARGSTGGATGGATGGNTGNSPGGTGGATEIDQLLPIAELGSADVGGSGGTHGQRMMAAYGALTDKPGSRNGLYDALLAAYQEVVKGWDPARVNTVVVFTDGKDDSLNSMSSDQLISKLKAAGDPAKPVRVFVVALGADVDLTLLNKITAVTGGAAVHFSDMGQMTAAVLGSTTTQ</sequence>
<dbReference type="Proteomes" id="UP001500751">
    <property type="component" value="Unassembled WGS sequence"/>
</dbReference>
<protein>
    <submittedName>
        <fullName evidence="4">Substrate-binding domain-containing protein</fullName>
    </submittedName>
</protein>
<dbReference type="InterPro" id="IPR002035">
    <property type="entry name" value="VWF_A"/>
</dbReference>
<keyword evidence="2" id="KW-1133">Transmembrane helix</keyword>
<dbReference type="RefSeq" id="WP_344671401.1">
    <property type="nucleotide sequence ID" value="NZ_BAAAQN010000080.1"/>
</dbReference>
<dbReference type="PROSITE" id="PS50234">
    <property type="entry name" value="VWFA"/>
    <property type="match status" value="1"/>
</dbReference>
<dbReference type="InterPro" id="IPR036465">
    <property type="entry name" value="vWFA_dom_sf"/>
</dbReference>
<keyword evidence="2" id="KW-0812">Transmembrane</keyword>
<evidence type="ECO:0000313" key="5">
    <source>
        <dbReference type="Proteomes" id="UP001500751"/>
    </source>
</evidence>